<dbReference type="InterPro" id="IPR027417">
    <property type="entry name" value="P-loop_NTPase"/>
</dbReference>
<gene>
    <name evidence="5" type="ORF">KC614_03380</name>
</gene>
<evidence type="ECO:0000256" key="2">
    <source>
        <dbReference type="ARBA" id="ARBA00022741"/>
    </source>
</evidence>
<dbReference type="SMART" id="SM00382">
    <property type="entry name" value="AAA"/>
    <property type="match status" value="1"/>
</dbReference>
<evidence type="ECO:0000259" key="4">
    <source>
        <dbReference type="PROSITE" id="PS50893"/>
    </source>
</evidence>
<keyword evidence="3 5" id="KW-0067">ATP-binding</keyword>
<feature type="domain" description="ABC transporter" evidence="4">
    <location>
        <begin position="8"/>
        <end position="247"/>
    </location>
</feature>
<dbReference type="PROSITE" id="PS50893">
    <property type="entry name" value="ABC_TRANSPORTER_2"/>
    <property type="match status" value="1"/>
</dbReference>
<dbReference type="PANTHER" id="PTHR24220">
    <property type="entry name" value="IMPORT ATP-BINDING PROTEIN"/>
    <property type="match status" value="1"/>
</dbReference>
<keyword evidence="1" id="KW-0813">Transport</keyword>
<dbReference type="InterPro" id="IPR003593">
    <property type="entry name" value="AAA+_ATPase"/>
</dbReference>
<dbReference type="GO" id="GO:0022857">
    <property type="term" value="F:transmembrane transporter activity"/>
    <property type="evidence" value="ECO:0007669"/>
    <property type="project" value="TreeGrafter"/>
</dbReference>
<evidence type="ECO:0000256" key="1">
    <source>
        <dbReference type="ARBA" id="ARBA00022448"/>
    </source>
</evidence>
<reference evidence="5" key="1">
    <citation type="submission" date="2020-04" db="EMBL/GenBank/DDBJ databases">
        <authorList>
            <person name="Zhang T."/>
        </authorList>
    </citation>
    <scope>NUCLEOTIDE SEQUENCE</scope>
    <source>
        <strain evidence="5">HKST-UBA03</strain>
    </source>
</reference>
<accession>A0A955RS85</accession>
<dbReference type="GO" id="GO:0005886">
    <property type="term" value="C:plasma membrane"/>
    <property type="evidence" value="ECO:0007669"/>
    <property type="project" value="TreeGrafter"/>
</dbReference>
<evidence type="ECO:0000313" key="5">
    <source>
        <dbReference type="EMBL" id="MCA9392217.1"/>
    </source>
</evidence>
<dbReference type="InterPro" id="IPR017911">
    <property type="entry name" value="MacB-like_ATP-bd"/>
</dbReference>
<reference evidence="5" key="2">
    <citation type="journal article" date="2021" name="Microbiome">
        <title>Successional dynamics and alternative stable states in a saline activated sludge microbial community over 9 years.</title>
        <authorList>
            <person name="Wang Y."/>
            <person name="Ye J."/>
            <person name="Ju F."/>
            <person name="Liu L."/>
            <person name="Boyd J.A."/>
            <person name="Deng Y."/>
            <person name="Parks D.H."/>
            <person name="Jiang X."/>
            <person name="Yin X."/>
            <person name="Woodcroft B.J."/>
            <person name="Tyson G.W."/>
            <person name="Hugenholtz P."/>
            <person name="Polz M.F."/>
            <person name="Zhang T."/>
        </authorList>
    </citation>
    <scope>NUCLEOTIDE SEQUENCE</scope>
    <source>
        <strain evidence="5">HKST-UBA03</strain>
    </source>
</reference>
<keyword evidence="2" id="KW-0547">Nucleotide-binding</keyword>
<dbReference type="AlphaFoldDB" id="A0A955RS85"/>
<dbReference type="Proteomes" id="UP000751518">
    <property type="component" value="Unassembled WGS sequence"/>
</dbReference>
<dbReference type="PROSITE" id="PS00211">
    <property type="entry name" value="ABC_TRANSPORTER_1"/>
    <property type="match status" value="1"/>
</dbReference>
<protein>
    <submittedName>
        <fullName evidence="5">ABC transporter ATP-binding protein</fullName>
    </submittedName>
</protein>
<dbReference type="InterPro" id="IPR015854">
    <property type="entry name" value="ABC_transpr_LolD-like"/>
</dbReference>
<dbReference type="CDD" id="cd03255">
    <property type="entry name" value="ABC_MJ0796_LolCDE_FtsE"/>
    <property type="match status" value="1"/>
</dbReference>
<dbReference type="GO" id="GO:0005524">
    <property type="term" value="F:ATP binding"/>
    <property type="evidence" value="ECO:0007669"/>
    <property type="project" value="UniProtKB-KW"/>
</dbReference>
<dbReference type="InterPro" id="IPR003439">
    <property type="entry name" value="ABC_transporter-like_ATP-bd"/>
</dbReference>
<dbReference type="Pfam" id="PF00005">
    <property type="entry name" value="ABC_tran"/>
    <property type="match status" value="1"/>
</dbReference>
<proteinExistence type="predicted"/>
<evidence type="ECO:0000313" key="6">
    <source>
        <dbReference type="Proteomes" id="UP000751518"/>
    </source>
</evidence>
<dbReference type="SUPFAM" id="SSF52540">
    <property type="entry name" value="P-loop containing nucleoside triphosphate hydrolases"/>
    <property type="match status" value="1"/>
</dbReference>
<dbReference type="GO" id="GO:0016887">
    <property type="term" value="F:ATP hydrolysis activity"/>
    <property type="evidence" value="ECO:0007669"/>
    <property type="project" value="InterPro"/>
</dbReference>
<organism evidence="5 6">
    <name type="scientific">candidate division WWE3 bacterium</name>
    <dbReference type="NCBI Taxonomy" id="2053526"/>
    <lineage>
        <taxon>Bacteria</taxon>
        <taxon>Katanobacteria</taxon>
    </lineage>
</organism>
<dbReference type="EMBL" id="JAGQKZ010000028">
    <property type="protein sequence ID" value="MCA9392217.1"/>
    <property type="molecule type" value="Genomic_DNA"/>
</dbReference>
<comment type="caution">
    <text evidence="5">The sequence shown here is derived from an EMBL/GenBank/DDBJ whole genome shotgun (WGS) entry which is preliminary data.</text>
</comment>
<dbReference type="InterPro" id="IPR017871">
    <property type="entry name" value="ABC_transporter-like_CS"/>
</dbReference>
<dbReference type="Gene3D" id="3.40.50.300">
    <property type="entry name" value="P-loop containing nucleotide triphosphate hydrolases"/>
    <property type="match status" value="1"/>
</dbReference>
<sequence length="255" mass="28505">MTAEKHILRLWNVNKTFRIGRSDIQVLRDANLHIYPREFTILYGPSGSGKSTILNTMIGLEVPSTGKVYIHGRDISKMSDDERAAFRNENIGVVYQQSHWVKTLNVIDNVALPLLISNRDESYAYARASYALAQVGMDSFAKRSPVQLSGGQQQKVGIARALVADPAIIMSDEPTGNLDTTSSDEVIELLMGLVRDYGRTVVMVTHELRFLKLANRAYAIKDGVIEKEYNQGELQDLMKDFVEPLSLEDATKDVN</sequence>
<name>A0A955RS85_UNCKA</name>
<evidence type="ECO:0000256" key="3">
    <source>
        <dbReference type="ARBA" id="ARBA00022840"/>
    </source>
</evidence>